<dbReference type="RefSeq" id="WP_133292757.1">
    <property type="nucleotide sequence ID" value="NZ_SMSJ01000123.1"/>
</dbReference>
<dbReference type="EMBL" id="SMSJ01000123">
    <property type="protein sequence ID" value="TDH58417.1"/>
    <property type="molecule type" value="Genomic_DNA"/>
</dbReference>
<dbReference type="PROSITE" id="PS50110">
    <property type="entry name" value="RESPONSE_REGULATORY"/>
    <property type="match status" value="1"/>
</dbReference>
<reference evidence="3 4" key="1">
    <citation type="journal article" date="2016" name="J. Microbiol.">
        <title>Dankookia rubra gen. nov., sp. nov., an alphaproteobacterium isolated from sediment of a shallow stream.</title>
        <authorList>
            <person name="Kim W.H."/>
            <person name="Kim D.H."/>
            <person name="Kang K."/>
            <person name="Ahn T.Y."/>
        </authorList>
    </citation>
    <scope>NUCLEOTIDE SEQUENCE [LARGE SCALE GENOMIC DNA]</scope>
    <source>
        <strain evidence="3 4">JCM30602</strain>
    </source>
</reference>
<comment type="caution">
    <text evidence="1">Lacks conserved residue(s) required for the propagation of feature annotation.</text>
</comment>
<dbReference type="SMART" id="SM00448">
    <property type="entry name" value="REC"/>
    <property type="match status" value="1"/>
</dbReference>
<dbReference type="SUPFAM" id="SSF52172">
    <property type="entry name" value="CheY-like"/>
    <property type="match status" value="1"/>
</dbReference>
<evidence type="ECO:0000256" key="1">
    <source>
        <dbReference type="PROSITE-ProRule" id="PRU00169"/>
    </source>
</evidence>
<evidence type="ECO:0000313" key="4">
    <source>
        <dbReference type="Proteomes" id="UP000295096"/>
    </source>
</evidence>
<dbReference type="GO" id="GO:0000160">
    <property type="term" value="P:phosphorelay signal transduction system"/>
    <property type="evidence" value="ECO:0007669"/>
    <property type="project" value="InterPro"/>
</dbReference>
<feature type="domain" description="Response regulatory" evidence="2">
    <location>
        <begin position="8"/>
        <end position="124"/>
    </location>
</feature>
<evidence type="ECO:0000313" key="3">
    <source>
        <dbReference type="EMBL" id="TDH58417.1"/>
    </source>
</evidence>
<proteinExistence type="predicted"/>
<name>A0A4R5Q8H6_9PROT</name>
<dbReference type="Proteomes" id="UP000295096">
    <property type="component" value="Unassembled WGS sequence"/>
</dbReference>
<dbReference type="InterPro" id="IPR011006">
    <property type="entry name" value="CheY-like_superfamily"/>
</dbReference>
<dbReference type="OrthoDB" id="7272914at2"/>
<protein>
    <submittedName>
        <fullName evidence="3">Response regulator</fullName>
    </submittedName>
</protein>
<organism evidence="3 4">
    <name type="scientific">Dankookia rubra</name>
    <dbReference type="NCBI Taxonomy" id="1442381"/>
    <lineage>
        <taxon>Bacteria</taxon>
        <taxon>Pseudomonadati</taxon>
        <taxon>Pseudomonadota</taxon>
        <taxon>Alphaproteobacteria</taxon>
        <taxon>Acetobacterales</taxon>
        <taxon>Roseomonadaceae</taxon>
        <taxon>Dankookia</taxon>
    </lineage>
</organism>
<dbReference type="InterPro" id="IPR001789">
    <property type="entry name" value="Sig_transdc_resp-reg_receiver"/>
</dbReference>
<accession>A0A4R5Q8H6</accession>
<gene>
    <name evidence="3" type="ORF">E2C06_32730</name>
</gene>
<dbReference type="CDD" id="cd00156">
    <property type="entry name" value="REC"/>
    <property type="match status" value="1"/>
</dbReference>
<dbReference type="Pfam" id="PF00072">
    <property type="entry name" value="Response_reg"/>
    <property type="match status" value="1"/>
</dbReference>
<keyword evidence="4" id="KW-1185">Reference proteome</keyword>
<comment type="caution">
    <text evidence="3">The sequence shown here is derived from an EMBL/GenBank/DDBJ whole genome shotgun (WGS) entry which is preliminary data.</text>
</comment>
<evidence type="ECO:0000259" key="2">
    <source>
        <dbReference type="PROSITE" id="PS50110"/>
    </source>
</evidence>
<dbReference type="AlphaFoldDB" id="A0A4R5Q8H6"/>
<sequence length="138" mass="14656">MDEQDAPLALVVEDEAVLGLLVEHILSAEGFRILHAATEAEAARHVGMARIDLAIVNLQLDGTLAGQRVIRQLRSRFPELPVVVISGFGADAPEADLRGLGGPTARLGKPEGYSDLHRPCGRSSIEPKPGRLTHLGGV</sequence>
<dbReference type="Gene3D" id="3.40.50.2300">
    <property type="match status" value="1"/>
</dbReference>